<evidence type="ECO:0000256" key="2">
    <source>
        <dbReference type="SAM" id="Phobius"/>
    </source>
</evidence>
<gene>
    <name evidence="3" type="ORF">HNR23_000134</name>
</gene>
<evidence type="ECO:0000313" key="3">
    <source>
        <dbReference type="EMBL" id="MBB6170074.1"/>
    </source>
</evidence>
<keyword evidence="2" id="KW-1133">Transmembrane helix</keyword>
<keyword evidence="2" id="KW-0812">Transmembrane</keyword>
<dbReference type="RefSeq" id="WP_184072467.1">
    <property type="nucleotide sequence ID" value="NZ_JACHDS010000001.1"/>
</dbReference>
<dbReference type="AlphaFoldDB" id="A0A7X0D4H4"/>
<name>A0A7X0D4H4_9ACTN</name>
<feature type="transmembrane region" description="Helical" evidence="2">
    <location>
        <begin position="41"/>
        <end position="61"/>
    </location>
</feature>
<feature type="region of interest" description="Disordered" evidence="1">
    <location>
        <begin position="137"/>
        <end position="231"/>
    </location>
</feature>
<sequence length="231" mass="23546">MLRHLIGLVVGLILTPLLWLGVAWAATGVEPVLRGEGFGAPLVMPAVAVLMLIGVVCGFLAGARVSPLAALVSGGLILAFSLWPVLNPASLSAALPGWIAQGTFFHPVGPALPIALPLGTLLFISALAPSRWRRSAMPQAGPVAPTVAAGDPGAVPPQPGPGRREPEGEPGPGAQRFDAPPHAVGPGTGGDANTTIPFRRDPQTGAAEPGWDRPAPGAASHTRVFGDEDRR</sequence>
<keyword evidence="2" id="KW-0472">Membrane</keyword>
<comment type="caution">
    <text evidence="3">The sequence shown here is derived from an EMBL/GenBank/DDBJ whole genome shotgun (WGS) entry which is preliminary data.</text>
</comment>
<proteinExistence type="predicted"/>
<reference evidence="3 4" key="1">
    <citation type="submission" date="2020-08" db="EMBL/GenBank/DDBJ databases">
        <title>Sequencing the genomes of 1000 actinobacteria strains.</title>
        <authorList>
            <person name="Klenk H.-P."/>
        </authorList>
    </citation>
    <scope>NUCLEOTIDE SEQUENCE [LARGE SCALE GENOMIC DNA]</scope>
    <source>
        <strain evidence="3 4">DSM 46659</strain>
    </source>
</reference>
<organism evidence="3 4">
    <name type="scientific">Nocardiopsis mwathae</name>
    <dbReference type="NCBI Taxonomy" id="1472723"/>
    <lineage>
        <taxon>Bacteria</taxon>
        <taxon>Bacillati</taxon>
        <taxon>Actinomycetota</taxon>
        <taxon>Actinomycetes</taxon>
        <taxon>Streptosporangiales</taxon>
        <taxon>Nocardiopsidaceae</taxon>
        <taxon>Nocardiopsis</taxon>
    </lineage>
</organism>
<evidence type="ECO:0000256" key="1">
    <source>
        <dbReference type="SAM" id="MobiDB-lite"/>
    </source>
</evidence>
<feature type="transmembrane region" description="Helical" evidence="2">
    <location>
        <begin position="68"/>
        <end position="86"/>
    </location>
</feature>
<keyword evidence="4" id="KW-1185">Reference proteome</keyword>
<dbReference type="Proteomes" id="UP000546642">
    <property type="component" value="Unassembled WGS sequence"/>
</dbReference>
<dbReference type="EMBL" id="JACHDS010000001">
    <property type="protein sequence ID" value="MBB6170074.1"/>
    <property type="molecule type" value="Genomic_DNA"/>
</dbReference>
<feature type="transmembrane region" description="Helical" evidence="2">
    <location>
        <begin position="106"/>
        <end position="128"/>
    </location>
</feature>
<protein>
    <submittedName>
        <fullName evidence="3">Uncharacterized protein</fullName>
    </submittedName>
</protein>
<evidence type="ECO:0000313" key="4">
    <source>
        <dbReference type="Proteomes" id="UP000546642"/>
    </source>
</evidence>
<accession>A0A7X0D4H4</accession>